<organism evidence="2 3">
    <name type="scientific">Lacinutrix iliipiscaria</name>
    <dbReference type="NCBI Taxonomy" id="1230532"/>
    <lineage>
        <taxon>Bacteria</taxon>
        <taxon>Pseudomonadati</taxon>
        <taxon>Bacteroidota</taxon>
        <taxon>Flavobacteriia</taxon>
        <taxon>Flavobacteriales</taxon>
        <taxon>Flavobacteriaceae</taxon>
        <taxon>Lacinutrix</taxon>
    </lineage>
</organism>
<gene>
    <name evidence="2" type="ORF">ACFS5M_12575</name>
</gene>
<evidence type="ECO:0000313" key="2">
    <source>
        <dbReference type="EMBL" id="MFD2824509.1"/>
    </source>
</evidence>
<dbReference type="EMBL" id="JBHUOV010000013">
    <property type="protein sequence ID" value="MFD2824509.1"/>
    <property type="molecule type" value="Genomic_DNA"/>
</dbReference>
<accession>A0ABW5WQ97</accession>
<comment type="caution">
    <text evidence="2">The sequence shown here is derived from an EMBL/GenBank/DDBJ whole genome shotgun (WGS) entry which is preliminary data.</text>
</comment>
<keyword evidence="1" id="KW-0472">Membrane</keyword>
<keyword evidence="1" id="KW-1133">Transmembrane helix</keyword>
<name>A0ABW5WQ97_9FLAO</name>
<dbReference type="Proteomes" id="UP001597533">
    <property type="component" value="Unassembled WGS sequence"/>
</dbReference>
<dbReference type="InterPro" id="IPR045749">
    <property type="entry name" value="DUF6090"/>
</dbReference>
<dbReference type="RefSeq" id="WP_183490525.1">
    <property type="nucleotide sequence ID" value="NZ_JBHUOV010000013.1"/>
</dbReference>
<keyword evidence="3" id="KW-1185">Reference proteome</keyword>
<keyword evidence="1" id="KW-0812">Transmembrane</keyword>
<protein>
    <submittedName>
        <fullName evidence="2">DUF6090 family protein</fullName>
    </submittedName>
</protein>
<sequence length="257" mass="29939">MIKFFRKIRQKLITENKTGKYFKYAIGEIILVVIGILIALQINNWNEGRKINVNQLKYLTLLKKEAQSNIANIDFEINGLQKMSEAQKEIFRLIDEPKDTLTEEYLSQTLFNALTRVVKFRYENSVLTEIKNSGELKNVENDSLRKLLITLEPTFESVKNQENSVNVSQNIVVNQININGDLRLILEDTEYYEQLGIGKAKAISKGNKFVLDNDYFKNKMLEYLALTLNLNNDLYPKFKEQFIDIVNKIDKEIDDKQ</sequence>
<feature type="transmembrane region" description="Helical" evidence="1">
    <location>
        <begin position="21"/>
        <end position="42"/>
    </location>
</feature>
<reference evidence="3" key="1">
    <citation type="journal article" date="2019" name="Int. J. Syst. Evol. Microbiol.">
        <title>The Global Catalogue of Microorganisms (GCM) 10K type strain sequencing project: providing services to taxonomists for standard genome sequencing and annotation.</title>
        <authorList>
            <consortium name="The Broad Institute Genomics Platform"/>
            <consortium name="The Broad Institute Genome Sequencing Center for Infectious Disease"/>
            <person name="Wu L."/>
            <person name="Ma J."/>
        </authorList>
    </citation>
    <scope>NUCLEOTIDE SEQUENCE [LARGE SCALE GENOMIC DNA]</scope>
    <source>
        <strain evidence="3">KCTC 32141</strain>
    </source>
</reference>
<dbReference type="Pfam" id="PF19578">
    <property type="entry name" value="DUF6090"/>
    <property type="match status" value="1"/>
</dbReference>
<proteinExistence type="predicted"/>
<evidence type="ECO:0000313" key="3">
    <source>
        <dbReference type="Proteomes" id="UP001597533"/>
    </source>
</evidence>
<evidence type="ECO:0000256" key="1">
    <source>
        <dbReference type="SAM" id="Phobius"/>
    </source>
</evidence>